<keyword evidence="2" id="KW-1185">Reference proteome</keyword>
<evidence type="ECO:0000313" key="2">
    <source>
        <dbReference type="Proteomes" id="UP000640786"/>
    </source>
</evidence>
<sequence length="108" mass="12077">MSTIKGLSEKNRNLLFELVKEIKAEGYAEGFEAGKSSLGRVEEKSPQVAGTTSGEQQKKVLNTLADWIIRTVNKNDLATPEEIEALPKVAEVYFRNYSSVSFSPVRRR</sequence>
<organism evidence="1 2">
    <name type="scientific">Psychrobacillus faecigallinarum</name>
    <dbReference type="NCBI Taxonomy" id="2762235"/>
    <lineage>
        <taxon>Bacteria</taxon>
        <taxon>Bacillati</taxon>
        <taxon>Bacillota</taxon>
        <taxon>Bacilli</taxon>
        <taxon>Bacillales</taxon>
        <taxon>Bacillaceae</taxon>
        <taxon>Psychrobacillus</taxon>
    </lineage>
</organism>
<proteinExistence type="predicted"/>
<reference evidence="1 2" key="1">
    <citation type="submission" date="2020-08" db="EMBL/GenBank/DDBJ databases">
        <title>A Genomic Blueprint of the Chicken Gut Microbiome.</title>
        <authorList>
            <person name="Gilroy R."/>
            <person name="Ravi A."/>
            <person name="Getino M."/>
            <person name="Pursley I."/>
            <person name="Horton D.L."/>
            <person name="Alikhan N.-F."/>
            <person name="Baker D."/>
            <person name="Gharbi K."/>
            <person name="Hall N."/>
            <person name="Watson M."/>
            <person name="Adriaenssens E.M."/>
            <person name="Foster-Nyarko E."/>
            <person name="Jarju S."/>
            <person name="Secka A."/>
            <person name="Antonio M."/>
            <person name="Oren A."/>
            <person name="Chaudhuri R."/>
            <person name="La Ragione R.M."/>
            <person name="Hildebrand F."/>
            <person name="Pallen M.J."/>
        </authorList>
    </citation>
    <scope>NUCLEOTIDE SEQUENCE [LARGE SCALE GENOMIC DNA]</scope>
    <source>
        <strain evidence="1 2">Sa2BUA9</strain>
    </source>
</reference>
<dbReference type="Proteomes" id="UP000640786">
    <property type="component" value="Unassembled WGS sequence"/>
</dbReference>
<accession>A0ABR8R414</accession>
<dbReference type="EMBL" id="JACSQO010000001">
    <property type="protein sequence ID" value="MBD7942515.1"/>
    <property type="molecule type" value="Genomic_DNA"/>
</dbReference>
<gene>
    <name evidence="1" type="ORF">H9650_00115</name>
</gene>
<evidence type="ECO:0000313" key="1">
    <source>
        <dbReference type="EMBL" id="MBD7942515.1"/>
    </source>
</evidence>
<comment type="caution">
    <text evidence="1">The sequence shown here is derived from an EMBL/GenBank/DDBJ whole genome shotgun (WGS) entry which is preliminary data.</text>
</comment>
<protein>
    <submittedName>
        <fullName evidence="1">Uncharacterized protein</fullName>
    </submittedName>
</protein>
<dbReference type="RefSeq" id="WP_191696298.1">
    <property type="nucleotide sequence ID" value="NZ_JACSQO010000001.1"/>
</dbReference>
<name>A0ABR8R414_9BACI</name>